<dbReference type="Proteomes" id="UP000092124">
    <property type="component" value="Unassembled WGS sequence"/>
</dbReference>
<feature type="compositionally biased region" description="Acidic residues" evidence="1">
    <location>
        <begin position="177"/>
        <end position="207"/>
    </location>
</feature>
<evidence type="ECO:0008006" key="4">
    <source>
        <dbReference type="Google" id="ProtNLM"/>
    </source>
</evidence>
<evidence type="ECO:0000313" key="3">
    <source>
        <dbReference type="Proteomes" id="UP000092124"/>
    </source>
</evidence>
<feature type="non-terminal residue" evidence="2">
    <location>
        <position position="1"/>
    </location>
</feature>
<gene>
    <name evidence="2" type="ORF">A6R68_01028</name>
</gene>
<protein>
    <recommendedName>
        <fullName evidence="4">MIF4G domain-containing protein</fullName>
    </recommendedName>
</protein>
<dbReference type="AlphaFoldDB" id="A0A1A6GVS9"/>
<dbReference type="InterPro" id="IPR016024">
    <property type="entry name" value="ARM-type_fold"/>
</dbReference>
<reference evidence="2 3" key="1">
    <citation type="submission" date="2016-06" db="EMBL/GenBank/DDBJ databases">
        <title>The Draft Genome Sequence and Annotation of the Desert Woodrat Neotoma lepida.</title>
        <authorList>
            <person name="Campbell M."/>
            <person name="Oakeson K.F."/>
            <person name="Yandell M."/>
            <person name="Halpert J.R."/>
            <person name="Dearing D."/>
        </authorList>
    </citation>
    <scope>NUCLEOTIDE SEQUENCE [LARGE SCALE GENOMIC DNA]</scope>
    <source>
        <strain evidence="2">417</strain>
        <tissue evidence="2">Liver</tissue>
    </source>
</reference>
<feature type="compositionally biased region" description="Low complexity" evidence="1">
    <location>
        <begin position="329"/>
        <end position="345"/>
    </location>
</feature>
<feature type="compositionally biased region" description="Polar residues" evidence="1">
    <location>
        <begin position="310"/>
        <end position="322"/>
    </location>
</feature>
<proteinExistence type="predicted"/>
<evidence type="ECO:0000313" key="2">
    <source>
        <dbReference type="EMBL" id="OBS70433.1"/>
    </source>
</evidence>
<dbReference type="PANTHER" id="PTHR12839">
    <property type="entry name" value="NONSENSE-MEDIATED MRNA DECAY PROTEIN 2 UP-FRAMESHIFT SUPPRESSOR 2"/>
    <property type="match status" value="1"/>
</dbReference>
<organism evidence="2 3">
    <name type="scientific">Neotoma lepida</name>
    <name type="common">Desert woodrat</name>
    <dbReference type="NCBI Taxonomy" id="56216"/>
    <lineage>
        <taxon>Eukaryota</taxon>
        <taxon>Metazoa</taxon>
        <taxon>Chordata</taxon>
        <taxon>Craniata</taxon>
        <taxon>Vertebrata</taxon>
        <taxon>Euteleostomi</taxon>
        <taxon>Mammalia</taxon>
        <taxon>Eutheria</taxon>
        <taxon>Euarchontoglires</taxon>
        <taxon>Glires</taxon>
        <taxon>Rodentia</taxon>
        <taxon>Myomorpha</taxon>
        <taxon>Muroidea</taxon>
        <taxon>Cricetidae</taxon>
        <taxon>Neotominae</taxon>
        <taxon>Neotoma</taxon>
    </lineage>
</organism>
<sequence>VRKKDQINIETKNKTVRFIGELTKFKMFTKNDTLHCLKEQMMRKKQAMHLDARYVTMVENAYYYCNPPPAEKTVRKKRPPLQEYVRKLLYKDLSKVTTEKRYVWWKKSLEVWTKDHPFPIDIDYMISDTLELLRPKIKLCNSLEESIRQVQDLEREFLIKLGLVNDKESKDSMTEGDNLEEDEEEEEGGAETEEQSGNESEVNEPEEDHPSPEEMLQSLAQRPAPANTNRERRPRYQHPKGAPNADLIFKTEKRNIEEKHRGSPPLFRCHIRYTIAAKVLLQDPRAMRDFPAVIVVWTIAMMMENGTPSAGIQGLPSHSDSPTRGPHKFSFSSPSLRRASRRASSVEPRPENCTVMPCGRKPTARGSEPVRLRASWGLSRRGSYRLRLAF</sequence>
<dbReference type="GO" id="GO:0035145">
    <property type="term" value="C:exon-exon junction complex"/>
    <property type="evidence" value="ECO:0007669"/>
    <property type="project" value="TreeGrafter"/>
</dbReference>
<dbReference type="InterPro" id="IPR039762">
    <property type="entry name" value="Nmd2/UPF2"/>
</dbReference>
<dbReference type="PANTHER" id="PTHR12839:SF7">
    <property type="entry name" value="REGULATOR OF NONSENSE TRANSCRIPTS 2"/>
    <property type="match status" value="1"/>
</dbReference>
<dbReference type="GO" id="GO:0005737">
    <property type="term" value="C:cytoplasm"/>
    <property type="evidence" value="ECO:0007669"/>
    <property type="project" value="TreeGrafter"/>
</dbReference>
<dbReference type="EMBL" id="LZPO01066323">
    <property type="protein sequence ID" value="OBS70433.1"/>
    <property type="molecule type" value="Genomic_DNA"/>
</dbReference>
<evidence type="ECO:0000256" key="1">
    <source>
        <dbReference type="SAM" id="MobiDB-lite"/>
    </source>
</evidence>
<dbReference type="OrthoDB" id="27832at2759"/>
<keyword evidence="3" id="KW-1185">Reference proteome</keyword>
<feature type="region of interest" description="Disordered" evidence="1">
    <location>
        <begin position="310"/>
        <end position="366"/>
    </location>
</feature>
<dbReference type="STRING" id="56216.A0A1A6GVS9"/>
<name>A0A1A6GVS9_NEOLE</name>
<comment type="caution">
    <text evidence="2">The sequence shown here is derived from an EMBL/GenBank/DDBJ whole genome shotgun (WGS) entry which is preliminary data.</text>
</comment>
<dbReference type="Gene3D" id="1.25.40.180">
    <property type="match status" value="1"/>
</dbReference>
<feature type="region of interest" description="Disordered" evidence="1">
    <location>
        <begin position="168"/>
        <end position="248"/>
    </location>
</feature>
<dbReference type="SUPFAM" id="SSF48371">
    <property type="entry name" value="ARM repeat"/>
    <property type="match status" value="2"/>
</dbReference>
<accession>A0A1A6GVS9</accession>
<dbReference type="GO" id="GO:0000184">
    <property type="term" value="P:nuclear-transcribed mRNA catabolic process, nonsense-mediated decay"/>
    <property type="evidence" value="ECO:0007669"/>
    <property type="project" value="InterPro"/>
</dbReference>